<evidence type="ECO:0000313" key="1">
    <source>
        <dbReference type="EMBL" id="KAK1334808.1"/>
    </source>
</evidence>
<dbReference type="Proteomes" id="UP001177744">
    <property type="component" value="Unassembled WGS sequence"/>
</dbReference>
<evidence type="ECO:0000313" key="2">
    <source>
        <dbReference type="Proteomes" id="UP001177744"/>
    </source>
</evidence>
<accession>A0AA40HP80</accession>
<protein>
    <submittedName>
        <fullName evidence="1">Uncharacterized protein</fullName>
    </submittedName>
</protein>
<comment type="caution">
    <text evidence="1">The sequence shown here is derived from an EMBL/GenBank/DDBJ whole genome shotgun (WGS) entry which is preliminary data.</text>
</comment>
<reference evidence="1" key="1">
    <citation type="submission" date="2023-06" db="EMBL/GenBank/DDBJ databases">
        <title>Reference genome for the Northern bat (Eptesicus nilssonii), a most northern bat species.</title>
        <authorList>
            <person name="Laine V.N."/>
            <person name="Pulliainen A.T."/>
            <person name="Lilley T.M."/>
        </authorList>
    </citation>
    <scope>NUCLEOTIDE SEQUENCE</scope>
    <source>
        <strain evidence="1">BLF_Eptnil</strain>
        <tissue evidence="1">Kidney</tissue>
    </source>
</reference>
<keyword evidence="2" id="KW-1185">Reference proteome</keyword>
<proteinExistence type="predicted"/>
<name>A0AA40HP80_CNENI</name>
<sequence>MEEQRLKAALTHHPAAMSNGNMNTMGHMMEMMGSRQDQTPHHHMHSHPISTRHCQPITPTHTSTSTQLTTPILSPITSRITRIITPTPTFMHTQHITRPRHTHPCTPATKHR</sequence>
<organism evidence="1 2">
    <name type="scientific">Cnephaeus nilssonii</name>
    <name type="common">Northern bat</name>
    <name type="synonym">Eptesicus nilssonii</name>
    <dbReference type="NCBI Taxonomy" id="3371016"/>
    <lineage>
        <taxon>Eukaryota</taxon>
        <taxon>Metazoa</taxon>
        <taxon>Chordata</taxon>
        <taxon>Craniata</taxon>
        <taxon>Vertebrata</taxon>
        <taxon>Euteleostomi</taxon>
        <taxon>Mammalia</taxon>
        <taxon>Eutheria</taxon>
        <taxon>Laurasiatheria</taxon>
        <taxon>Chiroptera</taxon>
        <taxon>Yangochiroptera</taxon>
        <taxon>Vespertilionidae</taxon>
        <taxon>Cnephaeus</taxon>
    </lineage>
</organism>
<dbReference type="EMBL" id="JAULJE010000014">
    <property type="protein sequence ID" value="KAK1334808.1"/>
    <property type="molecule type" value="Genomic_DNA"/>
</dbReference>
<gene>
    <name evidence="1" type="ORF">QTO34_004376</name>
</gene>
<dbReference type="AlphaFoldDB" id="A0AA40HP80"/>